<feature type="compositionally biased region" description="Low complexity" evidence="11">
    <location>
        <begin position="489"/>
        <end position="507"/>
    </location>
</feature>
<feature type="region of interest" description="Disordered" evidence="11">
    <location>
        <begin position="1073"/>
        <end position="1107"/>
    </location>
</feature>
<reference evidence="13 14" key="1">
    <citation type="submission" date="2016-08" db="EMBL/GenBank/DDBJ databases">
        <title>A Parts List for Fungal Cellulosomes Revealed by Comparative Genomics.</title>
        <authorList>
            <consortium name="DOE Joint Genome Institute"/>
            <person name="Haitjema C.H."/>
            <person name="Gilmore S.P."/>
            <person name="Henske J.K."/>
            <person name="Solomon K.V."/>
            <person name="De Groot R."/>
            <person name="Kuo A."/>
            <person name="Mondo S.J."/>
            <person name="Salamov A.A."/>
            <person name="Labutti K."/>
            <person name="Zhao Z."/>
            <person name="Chiniquy J."/>
            <person name="Barry K."/>
            <person name="Brewer H.M."/>
            <person name="Purvine S.O."/>
            <person name="Wright A.T."/>
            <person name="Boxma B."/>
            <person name="Van Alen T."/>
            <person name="Hackstein J.H."/>
            <person name="Baker S.E."/>
            <person name="Grigoriev I.V."/>
            <person name="O'Malley M.A."/>
        </authorList>
    </citation>
    <scope>NUCLEOTIDE SEQUENCE [LARGE SCALE GENOMIC DNA]</scope>
    <source>
        <strain evidence="13 14">G1</strain>
    </source>
</reference>
<evidence type="ECO:0000256" key="4">
    <source>
        <dbReference type="ARBA" id="ARBA00022527"/>
    </source>
</evidence>
<feature type="region of interest" description="Disordered" evidence="11">
    <location>
        <begin position="1135"/>
        <end position="1209"/>
    </location>
</feature>
<feature type="compositionally biased region" description="Polar residues" evidence="11">
    <location>
        <begin position="1135"/>
        <end position="1144"/>
    </location>
</feature>
<dbReference type="PROSITE" id="PS50011">
    <property type="entry name" value="PROTEIN_KINASE_DOM"/>
    <property type="match status" value="1"/>
</dbReference>
<protein>
    <submittedName>
        <fullName evidence="13">Kinase-like protein</fullName>
    </submittedName>
</protein>
<dbReference type="SUPFAM" id="SSF56112">
    <property type="entry name" value="Protein kinase-like (PK-like)"/>
    <property type="match status" value="1"/>
</dbReference>
<dbReference type="FunFam" id="3.30.200.20:FF:000087">
    <property type="entry name" value="Dual specificity tyrosine-phosphorylation-regulated kinase 1A"/>
    <property type="match status" value="1"/>
</dbReference>
<dbReference type="Gene3D" id="1.10.510.10">
    <property type="entry name" value="Transferase(Phosphotransferase) domain 1"/>
    <property type="match status" value="1"/>
</dbReference>
<evidence type="ECO:0000256" key="6">
    <source>
        <dbReference type="ARBA" id="ARBA00022679"/>
    </source>
</evidence>
<dbReference type="PANTHER" id="PTHR24058">
    <property type="entry name" value="DUAL SPECIFICITY PROTEIN KINASE"/>
    <property type="match status" value="1"/>
</dbReference>
<evidence type="ECO:0000313" key="13">
    <source>
        <dbReference type="EMBL" id="ORY50131.1"/>
    </source>
</evidence>
<evidence type="ECO:0000256" key="11">
    <source>
        <dbReference type="SAM" id="MobiDB-lite"/>
    </source>
</evidence>
<keyword evidence="14" id="KW-1185">Reference proteome</keyword>
<dbReference type="PANTHER" id="PTHR24058:SF17">
    <property type="entry name" value="HOMEODOMAIN INTERACTING PROTEIN KINASE, ISOFORM D"/>
    <property type="match status" value="1"/>
</dbReference>
<comment type="subcellular location">
    <subcellularLocation>
        <location evidence="1">Cytoplasm</location>
    </subcellularLocation>
</comment>
<feature type="compositionally biased region" description="Low complexity" evidence="11">
    <location>
        <begin position="1155"/>
        <end position="1169"/>
    </location>
</feature>
<dbReference type="GO" id="GO:0004713">
    <property type="term" value="F:protein tyrosine kinase activity"/>
    <property type="evidence" value="ECO:0007669"/>
    <property type="project" value="TreeGrafter"/>
</dbReference>
<dbReference type="EMBL" id="MCOG01000098">
    <property type="protein sequence ID" value="ORY50131.1"/>
    <property type="molecule type" value="Genomic_DNA"/>
</dbReference>
<comment type="caution">
    <text evidence="13">The sequence shown here is derived from an EMBL/GenBank/DDBJ whole genome shotgun (WGS) entry which is preliminary data.</text>
</comment>
<dbReference type="GO" id="GO:0005634">
    <property type="term" value="C:nucleus"/>
    <property type="evidence" value="ECO:0007669"/>
    <property type="project" value="TreeGrafter"/>
</dbReference>
<keyword evidence="5" id="KW-0597">Phosphoprotein</keyword>
<gene>
    <name evidence="13" type="ORF">LY90DRAFT_670765</name>
</gene>
<accession>A0A1Y2CSZ0</accession>
<sequence length="1233" mass="140088">MDTEVNDYNSSQNNDTEIEKKSEISIPSGIYNNNNNNTKSAFTLYDEDSEDEVSIFKVKTQEILKKITQNLVTTYSECNPDFDYELNANPRRVLTKPSKPVHNDGYDNENWDYILYVNDILGGQEGQQYQILDILGKGTFGQVVKCQNVKTKEIVALKVIKNKPAYYNQSLVEVAILDILNNQYDKEDKHNIIRLKDTFIFHGHLCIIFEMLSVNLYELIKQNQFRGLSTNLVRVFVSQLLDALCVLNKSKIIHCDLKPENILLRNLESPALKVIDFGSACHENQTTYTYIQSRFYRSIEVLLGLPYTSSIDMWSLGCIAAELYLGLPLFPGSSEYNQVSRIVNMLGIPPLYTIEKGKNAHKYFKKVGVRQDGKAIYKLKSMEEYMEENNVTEQPSKIYFNGDTLDEIINLYPITRKGLSQREIDKEMQNRTVFIDFLHGLLNLNPLERWSPQEARYHPFITGEKYLGPYVPSTRIKSVPMSIPLNSYSNNSSVSNSSTPITISTKSNTRRPRANTISSSRVQNVPPQLQRLAAFNPQNNNTNSSNYYANGPTQYQIIQQQSLSEMANLENISSTMNNQTDNSRFSALLNNAGNDFDSALNGANYGQQTIQTSQIPTPNQQILTMNGQQPLNIQNDAQYISNINNIFSDMHIDPYNLNINSQLSSSLDNLSSSNQRRIRNNRRMDYNISTKHFRRQSFAGSSFSYLNSMNNTRSNSTANISQNPNTDSNFVSHNSQSISNLSKNILNHNSYSSGNLLNIPEHQDFSNNDDINNIVDHSSNIISPLNLPEQSFIPNSSSMNHVEHQLYMSNSNAVNSISEHSYHTPPADQNQKQSHHTRRVRYKSGPAETNVPIGNAATNLFMYNNPTQSMSYQSLPDLMSNSNAYSNSYDMDNATLYHMNTSNSTSSIPGLNQTNPNSAFHYTYNVAIDPQQQAPQQNAYFDPTYHDKFLSSYLFQKRHSVPTLHFMTKNTNLKSSNNYSTNYNSQDYSGYSMTAQQPPTYVSNNNSYEDMPLVYGSGSKINKGKSFLGNKMINNNKNYSNSSSAININNSGMNKYPNYYQNSSLSKSLTNIQMMDPSNSSNNVQLLSSSTSSNNNNNSNNNNSINNKKYYIDKSQKNSNNLKDIDSNNFYTNRNRSGSLNFQQHKSKGIDNTGYSNSYKNKNSKQSSSILSEKEAFASKENSGFSSFNENDIRYEDENDHNIEEEDDIVEVEVNYDEDNYEYDEDDINRHNA</sequence>
<dbReference type="PROSITE" id="PS00108">
    <property type="entry name" value="PROTEIN_KINASE_ST"/>
    <property type="match status" value="1"/>
</dbReference>
<feature type="region of interest" description="Disordered" evidence="11">
    <location>
        <begin position="817"/>
        <end position="839"/>
    </location>
</feature>
<dbReference type="InterPro" id="IPR011009">
    <property type="entry name" value="Kinase-like_dom_sf"/>
</dbReference>
<proteinExistence type="inferred from homology"/>
<dbReference type="AlphaFoldDB" id="A0A1Y2CSZ0"/>
<evidence type="ECO:0000256" key="3">
    <source>
        <dbReference type="ARBA" id="ARBA00022490"/>
    </source>
</evidence>
<dbReference type="InterPro" id="IPR000719">
    <property type="entry name" value="Prot_kinase_dom"/>
</dbReference>
<dbReference type="Gene3D" id="3.30.200.20">
    <property type="entry name" value="Phosphorylase Kinase, domain 1"/>
    <property type="match status" value="1"/>
</dbReference>
<dbReference type="GO" id="GO:0005524">
    <property type="term" value="F:ATP binding"/>
    <property type="evidence" value="ECO:0007669"/>
    <property type="project" value="UniProtKB-UniRule"/>
</dbReference>
<dbReference type="OrthoDB" id="9332038at2759"/>
<keyword evidence="7 10" id="KW-0547">Nucleotide-binding</keyword>
<feature type="compositionally biased region" description="Polar residues" evidence="11">
    <location>
        <begin position="1180"/>
        <end position="1190"/>
    </location>
</feature>
<evidence type="ECO:0000256" key="7">
    <source>
        <dbReference type="ARBA" id="ARBA00022741"/>
    </source>
</evidence>
<evidence type="ECO:0000256" key="8">
    <source>
        <dbReference type="ARBA" id="ARBA00022777"/>
    </source>
</evidence>
<feature type="binding site" evidence="10">
    <location>
        <position position="158"/>
    </location>
    <ligand>
        <name>ATP</name>
        <dbReference type="ChEBI" id="CHEBI:30616"/>
    </ligand>
</feature>
<dbReference type="Pfam" id="PF00069">
    <property type="entry name" value="Pkinase"/>
    <property type="match status" value="1"/>
</dbReference>
<evidence type="ECO:0000256" key="2">
    <source>
        <dbReference type="ARBA" id="ARBA00008867"/>
    </source>
</evidence>
<keyword evidence="4" id="KW-0723">Serine/threonine-protein kinase</keyword>
<organism evidence="13 14">
    <name type="scientific">Neocallimastix californiae</name>
    <dbReference type="NCBI Taxonomy" id="1754190"/>
    <lineage>
        <taxon>Eukaryota</taxon>
        <taxon>Fungi</taxon>
        <taxon>Fungi incertae sedis</taxon>
        <taxon>Chytridiomycota</taxon>
        <taxon>Chytridiomycota incertae sedis</taxon>
        <taxon>Neocallimastigomycetes</taxon>
        <taxon>Neocallimastigales</taxon>
        <taxon>Neocallimastigaceae</taxon>
        <taxon>Neocallimastix</taxon>
    </lineage>
</organism>
<dbReference type="GO" id="GO:0005737">
    <property type="term" value="C:cytoplasm"/>
    <property type="evidence" value="ECO:0007669"/>
    <property type="project" value="UniProtKB-SubCell"/>
</dbReference>
<dbReference type="PROSITE" id="PS00107">
    <property type="entry name" value="PROTEIN_KINASE_ATP"/>
    <property type="match status" value="1"/>
</dbReference>
<comment type="similarity">
    <text evidence="2">Belongs to the protein kinase superfamily. CMGC Ser/Thr protein kinase family. MNB/DYRK subfamily.</text>
</comment>
<dbReference type="FunFam" id="1.10.510.10:FF:000380">
    <property type="entry name" value="Serine/threonine-protein kinase ppk15"/>
    <property type="match status" value="1"/>
</dbReference>
<dbReference type="InterPro" id="IPR008271">
    <property type="entry name" value="Ser/Thr_kinase_AS"/>
</dbReference>
<dbReference type="SMART" id="SM00220">
    <property type="entry name" value="S_TKc"/>
    <property type="match status" value="1"/>
</dbReference>
<dbReference type="CDD" id="cd14212">
    <property type="entry name" value="PKc_YAK1"/>
    <property type="match status" value="1"/>
</dbReference>
<feature type="region of interest" description="Disordered" evidence="11">
    <location>
        <begin position="489"/>
        <end position="522"/>
    </location>
</feature>
<feature type="region of interest" description="Disordered" evidence="11">
    <location>
        <begin position="1"/>
        <end position="20"/>
    </location>
</feature>
<keyword evidence="8 13" id="KW-0418">Kinase</keyword>
<feature type="compositionally biased region" description="Low complexity" evidence="11">
    <location>
        <begin position="1078"/>
        <end position="1107"/>
    </location>
</feature>
<evidence type="ECO:0000313" key="14">
    <source>
        <dbReference type="Proteomes" id="UP000193920"/>
    </source>
</evidence>
<evidence type="ECO:0000256" key="9">
    <source>
        <dbReference type="ARBA" id="ARBA00022840"/>
    </source>
</evidence>
<dbReference type="InterPro" id="IPR050494">
    <property type="entry name" value="Ser_Thr_dual-spec_kinase"/>
</dbReference>
<evidence type="ECO:0000256" key="1">
    <source>
        <dbReference type="ARBA" id="ARBA00004496"/>
    </source>
</evidence>
<dbReference type="GO" id="GO:0004674">
    <property type="term" value="F:protein serine/threonine kinase activity"/>
    <property type="evidence" value="ECO:0007669"/>
    <property type="project" value="UniProtKB-KW"/>
</dbReference>
<evidence type="ECO:0000259" key="12">
    <source>
        <dbReference type="PROSITE" id="PS50011"/>
    </source>
</evidence>
<feature type="compositionally biased region" description="Basic and acidic residues" evidence="11">
    <location>
        <begin position="1191"/>
        <end position="1202"/>
    </location>
</feature>
<keyword evidence="9 10" id="KW-0067">ATP-binding</keyword>
<dbReference type="STRING" id="1754190.A0A1Y2CSZ0"/>
<evidence type="ECO:0000256" key="5">
    <source>
        <dbReference type="ARBA" id="ARBA00022553"/>
    </source>
</evidence>
<feature type="domain" description="Protein kinase" evidence="12">
    <location>
        <begin position="129"/>
        <end position="461"/>
    </location>
</feature>
<feature type="compositionally biased region" description="Polar residues" evidence="11">
    <location>
        <begin position="1"/>
        <end position="15"/>
    </location>
</feature>
<name>A0A1Y2CSZ0_9FUNG</name>
<dbReference type="InterPro" id="IPR017441">
    <property type="entry name" value="Protein_kinase_ATP_BS"/>
</dbReference>
<keyword evidence="3" id="KW-0963">Cytoplasm</keyword>
<keyword evidence="6" id="KW-0808">Transferase</keyword>
<evidence type="ECO:0000256" key="10">
    <source>
        <dbReference type="PROSITE-ProRule" id="PRU10141"/>
    </source>
</evidence>
<feature type="region of interest" description="Disordered" evidence="11">
    <location>
        <begin position="714"/>
        <end position="734"/>
    </location>
</feature>
<dbReference type="Proteomes" id="UP000193920">
    <property type="component" value="Unassembled WGS sequence"/>
</dbReference>